<dbReference type="InterPro" id="IPR028978">
    <property type="entry name" value="Chorismate_lyase_/UTRA_dom_sf"/>
</dbReference>
<evidence type="ECO:0000313" key="6">
    <source>
        <dbReference type="Proteomes" id="UP001597045"/>
    </source>
</evidence>
<dbReference type="PANTHER" id="PTHR44846:SF17">
    <property type="entry name" value="GNTR-FAMILY TRANSCRIPTIONAL REGULATOR"/>
    <property type="match status" value="1"/>
</dbReference>
<dbReference type="Proteomes" id="UP001597045">
    <property type="component" value="Unassembled WGS sequence"/>
</dbReference>
<dbReference type="EMBL" id="JBHTIS010003516">
    <property type="protein sequence ID" value="MFD1051341.1"/>
    <property type="molecule type" value="Genomic_DNA"/>
</dbReference>
<evidence type="ECO:0000259" key="4">
    <source>
        <dbReference type="PROSITE" id="PS50949"/>
    </source>
</evidence>
<evidence type="ECO:0000256" key="3">
    <source>
        <dbReference type="ARBA" id="ARBA00023163"/>
    </source>
</evidence>
<organism evidence="5 6">
    <name type="scientific">Kibdelosporangium lantanae</name>
    <dbReference type="NCBI Taxonomy" id="1497396"/>
    <lineage>
        <taxon>Bacteria</taxon>
        <taxon>Bacillati</taxon>
        <taxon>Actinomycetota</taxon>
        <taxon>Actinomycetes</taxon>
        <taxon>Pseudonocardiales</taxon>
        <taxon>Pseudonocardiaceae</taxon>
        <taxon>Kibdelosporangium</taxon>
    </lineage>
</organism>
<feature type="domain" description="HTH gntR-type" evidence="4">
    <location>
        <begin position="9"/>
        <end position="77"/>
    </location>
</feature>
<dbReference type="CDD" id="cd07377">
    <property type="entry name" value="WHTH_GntR"/>
    <property type="match status" value="1"/>
</dbReference>
<evidence type="ECO:0000313" key="5">
    <source>
        <dbReference type="EMBL" id="MFD1051341.1"/>
    </source>
</evidence>
<comment type="caution">
    <text evidence="5">The sequence shown here is derived from an EMBL/GenBank/DDBJ whole genome shotgun (WGS) entry which is preliminary data.</text>
</comment>
<dbReference type="InterPro" id="IPR011663">
    <property type="entry name" value="UTRA"/>
</dbReference>
<reference evidence="6" key="1">
    <citation type="journal article" date="2019" name="Int. J. Syst. Evol. Microbiol.">
        <title>The Global Catalogue of Microorganisms (GCM) 10K type strain sequencing project: providing services to taxonomists for standard genome sequencing and annotation.</title>
        <authorList>
            <consortium name="The Broad Institute Genomics Platform"/>
            <consortium name="The Broad Institute Genome Sequencing Center for Infectious Disease"/>
            <person name="Wu L."/>
            <person name="Ma J."/>
        </authorList>
    </citation>
    <scope>NUCLEOTIDE SEQUENCE [LARGE SCALE GENOMIC DNA]</scope>
    <source>
        <strain evidence="6">JCM 31486</strain>
    </source>
</reference>
<dbReference type="SMART" id="SM00866">
    <property type="entry name" value="UTRA"/>
    <property type="match status" value="1"/>
</dbReference>
<gene>
    <name evidence="5" type="ORF">ACFQ1S_40265</name>
</gene>
<proteinExistence type="predicted"/>
<accession>A0ABW3MLP5</accession>
<dbReference type="PROSITE" id="PS50949">
    <property type="entry name" value="HTH_GNTR"/>
    <property type="match status" value="1"/>
</dbReference>
<keyword evidence="1" id="KW-0805">Transcription regulation</keyword>
<dbReference type="InterPro" id="IPR036388">
    <property type="entry name" value="WH-like_DNA-bd_sf"/>
</dbReference>
<keyword evidence="6" id="KW-1185">Reference proteome</keyword>
<dbReference type="PRINTS" id="PR00035">
    <property type="entry name" value="HTHGNTR"/>
</dbReference>
<dbReference type="SUPFAM" id="SSF46785">
    <property type="entry name" value="Winged helix' DNA-binding domain"/>
    <property type="match status" value="1"/>
</dbReference>
<evidence type="ECO:0000256" key="2">
    <source>
        <dbReference type="ARBA" id="ARBA00023125"/>
    </source>
</evidence>
<dbReference type="SMART" id="SM00345">
    <property type="entry name" value="HTH_GNTR"/>
    <property type="match status" value="1"/>
</dbReference>
<dbReference type="Gene3D" id="1.10.10.10">
    <property type="entry name" value="Winged helix-like DNA-binding domain superfamily/Winged helix DNA-binding domain"/>
    <property type="match status" value="1"/>
</dbReference>
<dbReference type="PANTHER" id="PTHR44846">
    <property type="entry name" value="MANNOSYL-D-GLYCERATE TRANSPORT/METABOLISM SYSTEM REPRESSOR MNGR-RELATED"/>
    <property type="match status" value="1"/>
</dbReference>
<keyword evidence="2" id="KW-0238">DNA-binding</keyword>
<protein>
    <submittedName>
        <fullName evidence="5">GntR family transcriptional regulator</fullName>
    </submittedName>
</protein>
<dbReference type="Pfam" id="PF00392">
    <property type="entry name" value="GntR"/>
    <property type="match status" value="1"/>
</dbReference>
<sequence length="259" mass="29094">MAKYVPPGQPQYVAIANDLRTQIQSGQLQPGAKLPSEKELAAEWNVSGIVARQAVSVLKTEGLVVGRQGKGVFVNTVNRVTRVAPARYRRGKPTTTYVEEAAAARQALTKDARTVQIQAPEDPVTWSHAYEPLTITRGTPIEWPEEGEYGHLGIVDRFDVIGHHAVEVEEELVFRSPEPHEVEKLQMDKNVWLIEVRQTFRTVERVIEAATMLFPANRYRFIYRMPIPGAQPVVTDDHPGEWVPTDFGEAHFVPHDNSE</sequence>
<keyword evidence="3" id="KW-0804">Transcription</keyword>
<dbReference type="SUPFAM" id="SSF64288">
    <property type="entry name" value="Chorismate lyase-like"/>
    <property type="match status" value="1"/>
</dbReference>
<evidence type="ECO:0000256" key="1">
    <source>
        <dbReference type="ARBA" id="ARBA00023015"/>
    </source>
</evidence>
<dbReference type="InterPro" id="IPR000524">
    <property type="entry name" value="Tscrpt_reg_HTH_GntR"/>
</dbReference>
<name>A0ABW3MLP5_9PSEU</name>
<dbReference type="InterPro" id="IPR036390">
    <property type="entry name" value="WH_DNA-bd_sf"/>
</dbReference>
<dbReference type="Gene3D" id="3.40.1410.10">
    <property type="entry name" value="Chorismate lyase-like"/>
    <property type="match status" value="1"/>
</dbReference>
<dbReference type="InterPro" id="IPR050679">
    <property type="entry name" value="Bact_HTH_transcr_reg"/>
</dbReference>